<dbReference type="EMBL" id="JAINUF010000012">
    <property type="protein sequence ID" value="KAJ8346267.1"/>
    <property type="molecule type" value="Genomic_DNA"/>
</dbReference>
<protein>
    <submittedName>
        <fullName evidence="1">Uncharacterized protein</fullName>
    </submittedName>
</protein>
<evidence type="ECO:0000313" key="2">
    <source>
        <dbReference type="Proteomes" id="UP001152622"/>
    </source>
</evidence>
<accession>A0A9Q1EW99</accession>
<dbReference type="Proteomes" id="UP001152622">
    <property type="component" value="Chromosome 12"/>
</dbReference>
<proteinExistence type="predicted"/>
<sequence>MFWADLIVRLDITVQPHGLFWLVLDCNFDVNSVKCSPKRMRYKVSITCHCLALFETDNHKLIPCCLLLQTIGWMSVPP</sequence>
<keyword evidence="2" id="KW-1185">Reference proteome</keyword>
<organism evidence="1 2">
    <name type="scientific">Synaphobranchus kaupii</name>
    <name type="common">Kaup's arrowtooth eel</name>
    <dbReference type="NCBI Taxonomy" id="118154"/>
    <lineage>
        <taxon>Eukaryota</taxon>
        <taxon>Metazoa</taxon>
        <taxon>Chordata</taxon>
        <taxon>Craniata</taxon>
        <taxon>Vertebrata</taxon>
        <taxon>Euteleostomi</taxon>
        <taxon>Actinopterygii</taxon>
        <taxon>Neopterygii</taxon>
        <taxon>Teleostei</taxon>
        <taxon>Anguilliformes</taxon>
        <taxon>Synaphobranchidae</taxon>
        <taxon>Synaphobranchus</taxon>
    </lineage>
</organism>
<dbReference type="AlphaFoldDB" id="A0A9Q1EW99"/>
<gene>
    <name evidence="1" type="ORF">SKAU_G00304600</name>
</gene>
<comment type="caution">
    <text evidence="1">The sequence shown here is derived from an EMBL/GenBank/DDBJ whole genome shotgun (WGS) entry which is preliminary data.</text>
</comment>
<name>A0A9Q1EW99_SYNKA</name>
<reference evidence="1" key="1">
    <citation type="journal article" date="2023" name="Science">
        <title>Genome structures resolve the early diversification of teleost fishes.</title>
        <authorList>
            <person name="Parey E."/>
            <person name="Louis A."/>
            <person name="Montfort J."/>
            <person name="Bouchez O."/>
            <person name="Roques C."/>
            <person name="Iampietro C."/>
            <person name="Lluch J."/>
            <person name="Castinel A."/>
            <person name="Donnadieu C."/>
            <person name="Desvignes T."/>
            <person name="Floi Bucao C."/>
            <person name="Jouanno E."/>
            <person name="Wen M."/>
            <person name="Mejri S."/>
            <person name="Dirks R."/>
            <person name="Jansen H."/>
            <person name="Henkel C."/>
            <person name="Chen W.J."/>
            <person name="Zahm M."/>
            <person name="Cabau C."/>
            <person name="Klopp C."/>
            <person name="Thompson A.W."/>
            <person name="Robinson-Rechavi M."/>
            <person name="Braasch I."/>
            <person name="Lecointre G."/>
            <person name="Bobe J."/>
            <person name="Postlethwait J.H."/>
            <person name="Berthelot C."/>
            <person name="Roest Crollius H."/>
            <person name="Guiguen Y."/>
        </authorList>
    </citation>
    <scope>NUCLEOTIDE SEQUENCE</scope>
    <source>
        <strain evidence="1">WJC10195</strain>
    </source>
</reference>
<evidence type="ECO:0000313" key="1">
    <source>
        <dbReference type="EMBL" id="KAJ8346267.1"/>
    </source>
</evidence>